<comment type="subcellular location">
    <subcellularLocation>
        <location evidence="1">Membrane</location>
        <topology evidence="1">Single-pass membrane protein</topology>
    </subcellularLocation>
</comment>
<protein>
    <recommendedName>
        <fullName evidence="10">Glycosyltransferase 61 catalytic domain-containing protein</fullName>
    </recommendedName>
</protein>
<evidence type="ECO:0000256" key="4">
    <source>
        <dbReference type="ARBA" id="ARBA00022692"/>
    </source>
</evidence>
<proteinExistence type="predicted"/>
<evidence type="ECO:0000256" key="5">
    <source>
        <dbReference type="ARBA" id="ARBA00022989"/>
    </source>
</evidence>
<evidence type="ECO:0000256" key="3">
    <source>
        <dbReference type="ARBA" id="ARBA00022679"/>
    </source>
</evidence>
<keyword evidence="3" id="KW-0808">Transferase</keyword>
<dbReference type="EMBL" id="KN823051">
    <property type="protein sequence ID" value="KIO24931.1"/>
    <property type="molecule type" value="Genomic_DNA"/>
</dbReference>
<feature type="transmembrane region" description="Helical" evidence="9">
    <location>
        <begin position="9"/>
        <end position="27"/>
    </location>
</feature>
<dbReference type="InterPro" id="IPR007657">
    <property type="entry name" value="Glycosyltransferase_61"/>
</dbReference>
<reference evidence="11 12" key="1">
    <citation type="submission" date="2014-04" db="EMBL/GenBank/DDBJ databases">
        <authorList>
            <consortium name="DOE Joint Genome Institute"/>
            <person name="Kuo A."/>
            <person name="Girlanda M."/>
            <person name="Perotto S."/>
            <person name="Kohler A."/>
            <person name="Nagy L.G."/>
            <person name="Floudas D."/>
            <person name="Copeland A."/>
            <person name="Barry K.W."/>
            <person name="Cichocki N."/>
            <person name="Veneault-Fourrey C."/>
            <person name="LaButti K."/>
            <person name="Lindquist E.A."/>
            <person name="Lipzen A."/>
            <person name="Lundell T."/>
            <person name="Morin E."/>
            <person name="Murat C."/>
            <person name="Sun H."/>
            <person name="Tunlid A."/>
            <person name="Henrissat B."/>
            <person name="Grigoriev I.V."/>
            <person name="Hibbett D.S."/>
            <person name="Martin F."/>
            <person name="Nordberg H.P."/>
            <person name="Cantor M.N."/>
            <person name="Hua S.X."/>
        </authorList>
    </citation>
    <scope>NUCLEOTIDE SEQUENCE [LARGE SCALE GENOMIC DNA]</scope>
    <source>
        <strain evidence="11 12">MUT 4182</strain>
    </source>
</reference>
<keyword evidence="6 9" id="KW-0472">Membrane</keyword>
<evidence type="ECO:0000256" key="8">
    <source>
        <dbReference type="SAM" id="MobiDB-lite"/>
    </source>
</evidence>
<dbReference type="Pfam" id="PF04577">
    <property type="entry name" value="Glyco_transf_61"/>
    <property type="match status" value="1"/>
</dbReference>
<name>A0A0C3QFM5_9AGAM</name>
<accession>A0A0C3QFM5</accession>
<dbReference type="AlphaFoldDB" id="A0A0C3QFM5"/>
<dbReference type="PANTHER" id="PTHR20961">
    <property type="entry name" value="GLYCOSYLTRANSFERASE"/>
    <property type="match status" value="1"/>
</dbReference>
<feature type="domain" description="Glycosyltransferase 61 catalytic" evidence="10">
    <location>
        <begin position="340"/>
        <end position="431"/>
    </location>
</feature>
<keyword evidence="12" id="KW-1185">Reference proteome</keyword>
<evidence type="ECO:0000256" key="2">
    <source>
        <dbReference type="ARBA" id="ARBA00022676"/>
    </source>
</evidence>
<dbReference type="Proteomes" id="UP000054248">
    <property type="component" value="Unassembled WGS sequence"/>
</dbReference>
<keyword evidence="7" id="KW-0325">Glycoprotein</keyword>
<dbReference type="PANTHER" id="PTHR20961:SF38">
    <property type="entry name" value="PROTEIN O-LINKED-MANNOSE BETA-1,4-N-ACETYLGLUCOSAMINYLTRANSFERASE 2"/>
    <property type="match status" value="1"/>
</dbReference>
<dbReference type="STRING" id="1051891.A0A0C3QFM5"/>
<dbReference type="HOGENOM" id="CLU_033167_0_0_1"/>
<gene>
    <name evidence="11" type="ORF">M407DRAFT_25681</name>
</gene>
<keyword evidence="4 9" id="KW-0812">Transmembrane</keyword>
<reference evidence="12" key="2">
    <citation type="submission" date="2015-01" db="EMBL/GenBank/DDBJ databases">
        <title>Evolutionary Origins and Diversification of the Mycorrhizal Mutualists.</title>
        <authorList>
            <consortium name="DOE Joint Genome Institute"/>
            <consortium name="Mycorrhizal Genomics Consortium"/>
            <person name="Kohler A."/>
            <person name="Kuo A."/>
            <person name="Nagy L.G."/>
            <person name="Floudas D."/>
            <person name="Copeland A."/>
            <person name="Barry K.W."/>
            <person name="Cichocki N."/>
            <person name="Veneault-Fourrey C."/>
            <person name="LaButti K."/>
            <person name="Lindquist E.A."/>
            <person name="Lipzen A."/>
            <person name="Lundell T."/>
            <person name="Morin E."/>
            <person name="Murat C."/>
            <person name="Riley R."/>
            <person name="Ohm R."/>
            <person name="Sun H."/>
            <person name="Tunlid A."/>
            <person name="Henrissat B."/>
            <person name="Grigoriev I.V."/>
            <person name="Hibbett D.S."/>
            <person name="Martin F."/>
        </authorList>
    </citation>
    <scope>NUCLEOTIDE SEQUENCE [LARGE SCALE GENOMIC DNA]</scope>
    <source>
        <strain evidence="12">MUT 4182</strain>
    </source>
</reference>
<evidence type="ECO:0000259" key="10">
    <source>
        <dbReference type="Pfam" id="PF04577"/>
    </source>
</evidence>
<evidence type="ECO:0000313" key="12">
    <source>
        <dbReference type="Proteomes" id="UP000054248"/>
    </source>
</evidence>
<keyword evidence="5 9" id="KW-1133">Transmembrane helix</keyword>
<feature type="compositionally biased region" description="Polar residues" evidence="8">
    <location>
        <begin position="54"/>
        <end position="63"/>
    </location>
</feature>
<organism evidence="11 12">
    <name type="scientific">Tulasnella calospora MUT 4182</name>
    <dbReference type="NCBI Taxonomy" id="1051891"/>
    <lineage>
        <taxon>Eukaryota</taxon>
        <taxon>Fungi</taxon>
        <taxon>Dikarya</taxon>
        <taxon>Basidiomycota</taxon>
        <taxon>Agaricomycotina</taxon>
        <taxon>Agaricomycetes</taxon>
        <taxon>Cantharellales</taxon>
        <taxon>Tulasnellaceae</taxon>
        <taxon>Tulasnella</taxon>
    </lineage>
</organism>
<dbReference type="GO" id="GO:0035269">
    <property type="term" value="P:protein O-linked glycosylation via mannose"/>
    <property type="evidence" value="ECO:0007669"/>
    <property type="project" value="TreeGrafter"/>
</dbReference>
<evidence type="ECO:0000256" key="7">
    <source>
        <dbReference type="ARBA" id="ARBA00023180"/>
    </source>
</evidence>
<evidence type="ECO:0000256" key="1">
    <source>
        <dbReference type="ARBA" id="ARBA00004167"/>
    </source>
</evidence>
<evidence type="ECO:0000313" key="11">
    <source>
        <dbReference type="EMBL" id="KIO24931.1"/>
    </source>
</evidence>
<dbReference type="GO" id="GO:0097363">
    <property type="term" value="F:protein O-acetylglucosaminyltransferase activity"/>
    <property type="evidence" value="ECO:0007669"/>
    <property type="project" value="TreeGrafter"/>
</dbReference>
<dbReference type="GO" id="GO:0005783">
    <property type="term" value="C:endoplasmic reticulum"/>
    <property type="evidence" value="ECO:0007669"/>
    <property type="project" value="TreeGrafter"/>
</dbReference>
<feature type="region of interest" description="Disordered" evidence="8">
    <location>
        <begin position="44"/>
        <end position="64"/>
    </location>
</feature>
<sequence length="518" mass="59919">MSSSIRRTLVLRSAVAVFSLFVIGSIWTHKPDIPLLPGSWHRSTDSGHDLRNEQAPSSRSQLNVKYPPVKPIRPTVKISHMPGYTLLQDVYMANGTLYIVANDRKEWPPLNAITSSGYNLEWSDEERRLREPTKWHIDIISEAEAARRWGDTVWPVKDWTFFVNEPDQFAYHYYHWIGETFLGLVRLYSSLDSNINARGETKLPDPARMILRHVSYDEWTEWSPLNWYATYSAWPSMSVETTTQWEQRGYMTRDNRAAWRFENMLIADRGASFRYEKVPGRNHRTAWSAWEGTQNVSSRWWWEPVRRSVLRAARVDEKIVDRPSIWANWNGSFIGDYPPTQKDLAIIKEARQLAPVVITYVSRQNGGRRLLKDDDLLLVKSLKELTTRRGWKFNHAFMEKMTPEEQLRLAGETTILIGVHGNGLTHLVWMPLTPITTVIEMYYPGAFSKDYEWTARALGITHYAVWNDTAFTHPTEPKVEYPPEFHGNSIPAHGPSIARIIENRIDGKVLDTRAPSPA</sequence>
<dbReference type="GO" id="GO:0016020">
    <property type="term" value="C:membrane"/>
    <property type="evidence" value="ECO:0007669"/>
    <property type="project" value="UniProtKB-SubCell"/>
</dbReference>
<dbReference type="InterPro" id="IPR049625">
    <property type="entry name" value="Glyco_transf_61_cat"/>
</dbReference>
<evidence type="ECO:0000256" key="6">
    <source>
        <dbReference type="ARBA" id="ARBA00023136"/>
    </source>
</evidence>
<evidence type="ECO:0000256" key="9">
    <source>
        <dbReference type="SAM" id="Phobius"/>
    </source>
</evidence>
<keyword evidence="2" id="KW-0328">Glycosyltransferase</keyword>
<dbReference type="OrthoDB" id="529273at2759"/>